<accession>A0A4R2BC35</accession>
<gene>
    <name evidence="1" type="ORF">EV146_109242</name>
</gene>
<name>A0A4R2BC35_9BACI</name>
<comment type="caution">
    <text evidence="1">The sequence shown here is derived from an EMBL/GenBank/DDBJ whole genome shotgun (WGS) entry which is preliminary data.</text>
</comment>
<sequence>MITEKELMIKTKRLLSYNEKALLRFEQAKASGEKGDFYKEVKPFADNVKEEAEIWRKEASDWLMKHPQRNLHTRQILSAAENIEMVSIQAFFPETSRKRFIGHIQSIEFVLNSFLKALERIIEDYA</sequence>
<organism evidence="1 2">
    <name type="scientific">Mesobacillus foraminis</name>
    <dbReference type="NCBI Taxonomy" id="279826"/>
    <lineage>
        <taxon>Bacteria</taxon>
        <taxon>Bacillati</taxon>
        <taxon>Bacillota</taxon>
        <taxon>Bacilli</taxon>
        <taxon>Bacillales</taxon>
        <taxon>Bacillaceae</taxon>
        <taxon>Mesobacillus</taxon>
    </lineage>
</organism>
<dbReference type="RefSeq" id="WP_132009019.1">
    <property type="nucleotide sequence ID" value="NZ_JABUHM010000008.1"/>
</dbReference>
<protein>
    <submittedName>
        <fullName evidence="1">Uncharacterized protein DUF1798</fullName>
    </submittedName>
</protein>
<dbReference type="Pfam" id="PF08807">
    <property type="entry name" value="DUF1798"/>
    <property type="match status" value="1"/>
</dbReference>
<dbReference type="EMBL" id="SLVV01000009">
    <property type="protein sequence ID" value="TCN23084.1"/>
    <property type="molecule type" value="Genomic_DNA"/>
</dbReference>
<dbReference type="SUPFAM" id="SSF140415">
    <property type="entry name" value="YppE-like"/>
    <property type="match status" value="1"/>
</dbReference>
<proteinExistence type="predicted"/>
<dbReference type="AlphaFoldDB" id="A0A4R2BC35"/>
<dbReference type="Gene3D" id="1.20.120.440">
    <property type="entry name" value="YppE-like"/>
    <property type="match status" value="1"/>
</dbReference>
<dbReference type="InterPro" id="IPR023351">
    <property type="entry name" value="YppE-like_sf"/>
</dbReference>
<reference evidence="1 2" key="1">
    <citation type="journal article" date="2015" name="Stand. Genomic Sci.">
        <title>Genomic Encyclopedia of Bacterial and Archaeal Type Strains, Phase III: the genomes of soil and plant-associated and newly described type strains.</title>
        <authorList>
            <person name="Whitman W.B."/>
            <person name="Woyke T."/>
            <person name="Klenk H.P."/>
            <person name="Zhou Y."/>
            <person name="Lilburn T.G."/>
            <person name="Beck B.J."/>
            <person name="De Vos P."/>
            <person name="Vandamme P."/>
            <person name="Eisen J.A."/>
            <person name="Garrity G."/>
            <person name="Hugenholtz P."/>
            <person name="Kyrpides N.C."/>
        </authorList>
    </citation>
    <scope>NUCLEOTIDE SEQUENCE [LARGE SCALE GENOMIC DNA]</scope>
    <source>
        <strain evidence="1 2">CV53</strain>
    </source>
</reference>
<dbReference type="Proteomes" id="UP000295689">
    <property type="component" value="Unassembled WGS sequence"/>
</dbReference>
<keyword evidence="2" id="KW-1185">Reference proteome</keyword>
<evidence type="ECO:0000313" key="1">
    <source>
        <dbReference type="EMBL" id="TCN23084.1"/>
    </source>
</evidence>
<dbReference type="InterPro" id="IPR014913">
    <property type="entry name" value="YppE-like"/>
</dbReference>
<evidence type="ECO:0000313" key="2">
    <source>
        <dbReference type="Proteomes" id="UP000295689"/>
    </source>
</evidence>